<name>A0A075B430_ROZAC</name>
<dbReference type="Proteomes" id="UP000281549">
    <property type="component" value="Unassembled WGS sequence"/>
</dbReference>
<dbReference type="HOGENOM" id="CLU_866407_0_0_1"/>
<dbReference type="Proteomes" id="UP000030755">
    <property type="component" value="Unassembled WGS sequence"/>
</dbReference>
<evidence type="ECO:0000256" key="2">
    <source>
        <dbReference type="SAM" id="Coils"/>
    </source>
</evidence>
<dbReference type="STRING" id="988480.A0A075B430"/>
<proteinExistence type="predicted"/>
<dbReference type="GO" id="GO:0005856">
    <property type="term" value="C:cytoskeleton"/>
    <property type="evidence" value="ECO:0007669"/>
    <property type="project" value="UniProtKB-ARBA"/>
</dbReference>
<dbReference type="OrthoDB" id="2134857at2759"/>
<dbReference type="InterPro" id="IPR025252">
    <property type="entry name" value="DUF4200"/>
</dbReference>
<dbReference type="AlphaFoldDB" id="A0A075B430"/>
<evidence type="ECO:0000313" key="5">
    <source>
        <dbReference type="EMBL" id="RKP22110.1"/>
    </source>
</evidence>
<protein>
    <recommendedName>
        <fullName evidence="3">DUF4200 domain-containing protein</fullName>
    </recommendedName>
</protein>
<accession>A0A075B430</accession>
<dbReference type="OMA" id="IANCRAR"/>
<dbReference type="EMBL" id="ML004909">
    <property type="protein sequence ID" value="RKP22110.1"/>
    <property type="molecule type" value="Genomic_DNA"/>
</dbReference>
<reference evidence="5" key="3">
    <citation type="submission" date="2018-08" db="EMBL/GenBank/DDBJ databases">
        <title>Leveraging single-cell genomics to expand the Fungal Tree of Life.</title>
        <authorList>
            <consortium name="DOE Joint Genome Institute"/>
            <person name="Ahrendt S.R."/>
            <person name="Quandt C.A."/>
            <person name="Ciobanu D."/>
            <person name="Clum A."/>
            <person name="Salamov A."/>
            <person name="Andreopoulos B."/>
            <person name="Cheng J.-F."/>
            <person name="Woyke T."/>
            <person name="Pelin A."/>
            <person name="Henrissat B."/>
            <person name="Reynolds N."/>
            <person name="Benny G.L."/>
            <person name="Smith M.E."/>
            <person name="James T.Y."/>
            <person name="Grigoriev I.V."/>
        </authorList>
    </citation>
    <scope>NUCLEOTIDE SEQUENCE</scope>
    <source>
        <strain evidence="5">CSF55</strain>
    </source>
</reference>
<evidence type="ECO:0000256" key="1">
    <source>
        <dbReference type="ARBA" id="ARBA00023054"/>
    </source>
</evidence>
<dbReference type="Pfam" id="PF13863">
    <property type="entry name" value="DUF4200"/>
    <property type="match status" value="1"/>
</dbReference>
<dbReference type="EMBL" id="KE560700">
    <property type="protein sequence ID" value="EPZ35974.1"/>
    <property type="molecule type" value="Genomic_DNA"/>
</dbReference>
<feature type="domain" description="DUF4200" evidence="3">
    <location>
        <begin position="46"/>
        <end position="153"/>
    </location>
</feature>
<evidence type="ECO:0000313" key="7">
    <source>
        <dbReference type="Proteomes" id="UP000281549"/>
    </source>
</evidence>
<dbReference type="PANTHER" id="PTHR21683:SF2">
    <property type="entry name" value="COILED-COIL DOMAIN-CONTAINING PROTEIN 42 LIKE-2-LIKE"/>
    <property type="match status" value="1"/>
</dbReference>
<evidence type="ECO:0000313" key="4">
    <source>
        <dbReference type="EMBL" id="EPZ35974.1"/>
    </source>
</evidence>
<feature type="coiled-coil region" evidence="2">
    <location>
        <begin position="167"/>
        <end position="242"/>
    </location>
</feature>
<feature type="coiled-coil region" evidence="2">
    <location>
        <begin position="103"/>
        <end position="137"/>
    </location>
</feature>
<gene>
    <name evidence="4" type="ORF">O9G_003889</name>
    <name evidence="5" type="ORF">ROZALSC1DRAFT_26493</name>
</gene>
<evidence type="ECO:0000313" key="6">
    <source>
        <dbReference type="Proteomes" id="UP000030755"/>
    </source>
</evidence>
<reference evidence="7" key="2">
    <citation type="journal article" date="2018" name="Nat. Microbiol.">
        <title>Leveraging single-cell genomics to expand the fungal tree of life.</title>
        <authorList>
            <person name="Ahrendt S.R."/>
            <person name="Quandt C.A."/>
            <person name="Ciobanu D."/>
            <person name="Clum A."/>
            <person name="Salamov A."/>
            <person name="Andreopoulos B."/>
            <person name="Cheng J.F."/>
            <person name="Woyke T."/>
            <person name="Pelin A."/>
            <person name="Henrissat B."/>
            <person name="Reynolds N.K."/>
            <person name="Benny G.L."/>
            <person name="Smith M.E."/>
            <person name="James T.Y."/>
            <person name="Grigoriev I.V."/>
        </authorList>
    </citation>
    <scope>NUCLEOTIDE SEQUENCE [LARGE SCALE GENOMIC DNA]</scope>
    <source>
        <strain evidence="7">CSF55</strain>
    </source>
</reference>
<dbReference type="InterPro" id="IPR051147">
    <property type="entry name" value="CFAP_domain-containing"/>
</dbReference>
<reference evidence="4 6" key="1">
    <citation type="journal article" date="2013" name="Curr. Biol.">
        <title>Shared signatures of parasitism and phylogenomics unite Cryptomycota and microsporidia.</title>
        <authorList>
            <person name="James T.Y."/>
            <person name="Pelin A."/>
            <person name="Bonen L."/>
            <person name="Ahrendt S."/>
            <person name="Sain D."/>
            <person name="Corradi N."/>
            <person name="Stajich J.E."/>
        </authorList>
    </citation>
    <scope>NUCLEOTIDE SEQUENCE [LARGE SCALE GENOMIC DNA]</scope>
    <source>
        <strain evidence="4">CSF55</strain>
        <strain evidence="4">CSF55</strain>
    </source>
</reference>
<dbReference type="PANTHER" id="PTHR21683">
    <property type="entry name" value="COILED-COIL DOMAIN-CONTAINING PROTEIN 42 LIKE-2-LIKE-RELATED"/>
    <property type="match status" value="1"/>
</dbReference>
<evidence type="ECO:0000259" key="3">
    <source>
        <dbReference type="Pfam" id="PF13863"/>
    </source>
</evidence>
<organism evidence="4 6">
    <name type="scientific">Rozella allomycis (strain CSF55)</name>
    <dbReference type="NCBI Taxonomy" id="988480"/>
    <lineage>
        <taxon>Eukaryota</taxon>
        <taxon>Fungi</taxon>
        <taxon>Fungi incertae sedis</taxon>
        <taxon>Cryptomycota</taxon>
        <taxon>Cryptomycota incertae sedis</taxon>
        <taxon>Rozella</taxon>
    </lineage>
</organism>
<sequence>MSPVKEENIFVTQRGAKPILGGSLAYLKEENDFTNEGKKSLQSTLLLQKKKELTLVHKLLEKKRLEFKKRMEDCYEKQNELRAKFEKFLKDNESKRQRANSKAISERKLKEQKEIEIENLKLQVKNEQDRNERFIKMAARYKRYEKFLEKVVSSLPTDYFDINDPHIHDLLARYNTLEETKNDLMLELQQMAENIEKAQTSLRNDDQVLVYNSKLGFFQKRLEKLKQETTNLELKIQERDSSNKRRHRVVSETTMAIDNLYSRVGVRIAKESASLEEKLRSIRDRISDLSCNSPPKNINSCVQQSRISRGSAKECPDCQLC</sequence>
<keyword evidence="6" id="KW-1185">Reference proteome</keyword>
<keyword evidence="1 2" id="KW-0175">Coiled coil</keyword>